<feature type="compositionally biased region" description="Polar residues" evidence="7">
    <location>
        <begin position="509"/>
        <end position="519"/>
    </location>
</feature>
<comment type="similarity">
    <text evidence="6">Belongs to the G-protein coupled receptor 1 family.</text>
</comment>
<dbReference type="RefSeq" id="XP_019623037.1">
    <property type="nucleotide sequence ID" value="XM_019767478.1"/>
</dbReference>
<dbReference type="SUPFAM" id="SSF81321">
    <property type="entry name" value="Family A G protein-coupled receptor-like"/>
    <property type="match status" value="1"/>
</dbReference>
<protein>
    <submittedName>
        <fullName evidence="11">Lysophosphatidic acid receptor 1-B-like</fullName>
    </submittedName>
</protein>
<dbReference type="SUPFAM" id="SSF57302">
    <property type="entry name" value="Snake toxin-like"/>
    <property type="match status" value="1"/>
</dbReference>
<dbReference type="InterPro" id="IPR000276">
    <property type="entry name" value="GPCR_Rhodpsn"/>
</dbReference>
<evidence type="ECO:0000256" key="4">
    <source>
        <dbReference type="ARBA" id="ARBA00022989"/>
    </source>
</evidence>
<evidence type="ECO:0000256" key="2">
    <source>
        <dbReference type="ARBA" id="ARBA00022475"/>
    </source>
</evidence>
<keyword evidence="10" id="KW-1185">Reference proteome</keyword>
<keyword evidence="3 6" id="KW-0812">Transmembrane</keyword>
<evidence type="ECO:0000256" key="3">
    <source>
        <dbReference type="ARBA" id="ARBA00022692"/>
    </source>
</evidence>
<comment type="subcellular location">
    <subcellularLocation>
        <location evidence="1">Cell membrane</location>
        <topology evidence="1">Multi-pass membrane protein</topology>
    </subcellularLocation>
</comment>
<dbReference type="PROSITE" id="PS50262">
    <property type="entry name" value="G_PROTEIN_RECEP_F1_2"/>
    <property type="match status" value="1"/>
</dbReference>
<dbReference type="PRINTS" id="PR00237">
    <property type="entry name" value="GPCRRHODOPSN"/>
</dbReference>
<evidence type="ECO:0000256" key="8">
    <source>
        <dbReference type="SAM" id="Phobius"/>
    </source>
</evidence>
<evidence type="ECO:0000256" key="7">
    <source>
        <dbReference type="SAM" id="MobiDB-lite"/>
    </source>
</evidence>
<feature type="transmembrane region" description="Helical" evidence="8">
    <location>
        <begin position="91"/>
        <end position="113"/>
    </location>
</feature>
<organism evidence="10 11">
    <name type="scientific">Branchiostoma belcheri</name>
    <name type="common">Amphioxus</name>
    <dbReference type="NCBI Taxonomy" id="7741"/>
    <lineage>
        <taxon>Eukaryota</taxon>
        <taxon>Metazoa</taxon>
        <taxon>Chordata</taxon>
        <taxon>Cephalochordata</taxon>
        <taxon>Leptocardii</taxon>
        <taxon>Amphioxiformes</taxon>
        <taxon>Branchiostomatidae</taxon>
        <taxon>Branchiostoma</taxon>
    </lineage>
</organism>
<feature type="transmembrane region" description="Helical" evidence="8">
    <location>
        <begin position="125"/>
        <end position="145"/>
    </location>
</feature>
<name>A0A6P4YWB7_BRABE</name>
<feature type="transmembrane region" description="Helical" evidence="8">
    <location>
        <begin position="274"/>
        <end position="293"/>
    </location>
</feature>
<evidence type="ECO:0000256" key="1">
    <source>
        <dbReference type="ARBA" id="ARBA00004651"/>
    </source>
</evidence>
<feature type="transmembrane region" description="Helical" evidence="8">
    <location>
        <begin position="206"/>
        <end position="228"/>
    </location>
</feature>
<dbReference type="OrthoDB" id="6147321at2759"/>
<accession>A0A6P4YWB7</accession>
<dbReference type="CDD" id="cd00117">
    <property type="entry name" value="TFP"/>
    <property type="match status" value="1"/>
</dbReference>
<dbReference type="Gene3D" id="1.20.1070.10">
    <property type="entry name" value="Rhodopsin 7-helix transmembrane proteins"/>
    <property type="match status" value="1"/>
</dbReference>
<dbReference type="GO" id="GO:0005886">
    <property type="term" value="C:plasma membrane"/>
    <property type="evidence" value="ECO:0007669"/>
    <property type="project" value="UniProtKB-SubCell"/>
</dbReference>
<keyword evidence="6" id="KW-0297">G-protein coupled receptor</keyword>
<dbReference type="PANTHER" id="PTHR22750">
    <property type="entry name" value="G-PROTEIN COUPLED RECEPTOR"/>
    <property type="match status" value="1"/>
</dbReference>
<keyword evidence="2" id="KW-1003">Cell membrane</keyword>
<keyword evidence="4 8" id="KW-1133">Transmembrane helix</keyword>
<dbReference type="InterPro" id="IPR017452">
    <property type="entry name" value="GPCR_Rhodpsn_7TM"/>
</dbReference>
<evidence type="ECO:0000259" key="9">
    <source>
        <dbReference type="PROSITE" id="PS50262"/>
    </source>
</evidence>
<dbReference type="KEGG" id="bbel:109469095"/>
<evidence type="ECO:0000256" key="6">
    <source>
        <dbReference type="RuleBase" id="RU000688"/>
    </source>
</evidence>
<feature type="transmembrane region" description="Helical" evidence="8">
    <location>
        <begin position="58"/>
        <end position="79"/>
    </location>
</feature>
<dbReference type="AlphaFoldDB" id="A0A6P4YWB7"/>
<keyword evidence="5 8" id="KW-0472">Membrane</keyword>
<feature type="region of interest" description="Disordered" evidence="7">
    <location>
        <begin position="488"/>
        <end position="526"/>
    </location>
</feature>
<dbReference type="Gene3D" id="2.10.60.10">
    <property type="entry name" value="CD59"/>
    <property type="match status" value="1"/>
</dbReference>
<feature type="transmembrane region" description="Helical" evidence="8">
    <location>
        <begin position="166"/>
        <end position="186"/>
    </location>
</feature>
<dbReference type="GeneID" id="109469095"/>
<feature type="domain" description="G-protein coupled receptors family 1 profile" evidence="9">
    <location>
        <begin position="70"/>
        <end position="333"/>
    </location>
</feature>
<evidence type="ECO:0000313" key="11">
    <source>
        <dbReference type="RefSeq" id="XP_019623037.1"/>
    </source>
</evidence>
<dbReference type="Proteomes" id="UP000515135">
    <property type="component" value="Unplaced"/>
</dbReference>
<feature type="transmembrane region" description="Helical" evidence="8">
    <location>
        <begin position="313"/>
        <end position="335"/>
    </location>
</feature>
<dbReference type="GO" id="GO:0004930">
    <property type="term" value="F:G protein-coupled receptor activity"/>
    <property type="evidence" value="ECO:0007669"/>
    <property type="project" value="UniProtKB-KW"/>
</dbReference>
<dbReference type="InterPro" id="IPR045860">
    <property type="entry name" value="Snake_toxin-like_sf"/>
</dbReference>
<dbReference type="Pfam" id="PF00001">
    <property type="entry name" value="7tm_1"/>
    <property type="match status" value="1"/>
</dbReference>
<proteinExistence type="inferred from homology"/>
<keyword evidence="6" id="KW-0807">Transducer</keyword>
<sequence>MALNNTTSAGDWREDGGGRALSHLQCYILLAENRTGPDVEACHAATAASEGSGGTSGAAAYVFGLAIILANVPVLLGIARKRSLHKPMYYLIANMAGVDAMAGVMCLVLPTVRQAGGGEGTYLKLYTTLFFSVLLSLTGLMLLTLDRYISIYHGLFHQTSITGKHVAGAVVITWVLSALVSYSPLLGWTCRVTNVRSDMCLDFVDLNYFICLVVIILAGVTSVVVVNIRIYLTLRRRLLTVGVGGNDHGNGHLLGGVHMGAQQVKAAKKKAMTVAFLACACMVSWVPYVAAIVQLLDGLYMRSVEERLAYRPTVFGVAVVFLGIFPVLNPVLYAFRLPQLRKAVKKSFQDCFNFVWSRRCNRNGNQVAPALNVTTNANTSVSGLRCWECRSRGEHTRCEYQPGLVARATQCTDREKRCLTSKAKSNGHVTVVRGCATPARCILSDCDGVTGNCSNQQYCCAYDMCNDEFSATVTMETTTVTTLGDRVDQSDAATSDPAAGQTAPKISDFTKSAGSSSIENDPPALY</sequence>
<evidence type="ECO:0000313" key="10">
    <source>
        <dbReference type="Proteomes" id="UP000515135"/>
    </source>
</evidence>
<keyword evidence="6" id="KW-0675">Receptor</keyword>
<gene>
    <name evidence="11" type="primary">LOC109469095</name>
</gene>
<dbReference type="PROSITE" id="PS00237">
    <property type="entry name" value="G_PROTEIN_RECEP_F1_1"/>
    <property type="match status" value="1"/>
</dbReference>
<reference evidence="11" key="1">
    <citation type="submission" date="2025-08" db="UniProtKB">
        <authorList>
            <consortium name="RefSeq"/>
        </authorList>
    </citation>
    <scope>IDENTIFICATION</scope>
    <source>
        <tissue evidence="11">Gonad</tissue>
    </source>
</reference>
<evidence type="ECO:0000256" key="5">
    <source>
        <dbReference type="ARBA" id="ARBA00023136"/>
    </source>
</evidence>